<comment type="caution">
    <text evidence="1">The sequence shown here is derived from an EMBL/GenBank/DDBJ whole genome shotgun (WGS) entry which is preliminary data.</text>
</comment>
<reference evidence="1 2" key="1">
    <citation type="submission" date="2021-01" db="EMBL/GenBank/DDBJ databases">
        <title>Genome public.</title>
        <authorList>
            <person name="Liu C."/>
            <person name="Sun Q."/>
        </authorList>
    </citation>
    <scope>NUCLEOTIDE SEQUENCE [LARGE SCALE GENOMIC DNA]</scope>
    <source>
        <strain evidence="1 2">YIM B02564</strain>
    </source>
</reference>
<dbReference type="PANTHER" id="PTHR30164">
    <property type="entry name" value="MTFA PEPTIDASE"/>
    <property type="match status" value="1"/>
</dbReference>
<dbReference type="Proteomes" id="UP000623967">
    <property type="component" value="Unassembled WGS sequence"/>
</dbReference>
<dbReference type="PANTHER" id="PTHR30164:SF2">
    <property type="entry name" value="PROTEIN MTFA"/>
    <property type="match status" value="1"/>
</dbReference>
<organism evidence="1 2">
    <name type="scientific">Neobacillus paridis</name>
    <dbReference type="NCBI Taxonomy" id="2803862"/>
    <lineage>
        <taxon>Bacteria</taxon>
        <taxon>Bacillati</taxon>
        <taxon>Bacillota</taxon>
        <taxon>Bacilli</taxon>
        <taxon>Bacillales</taxon>
        <taxon>Bacillaceae</taxon>
        <taxon>Neobacillus</taxon>
    </lineage>
</organism>
<dbReference type="InterPro" id="IPR010384">
    <property type="entry name" value="MtfA_fam"/>
</dbReference>
<dbReference type="InterPro" id="IPR024079">
    <property type="entry name" value="MetalloPept_cat_dom_sf"/>
</dbReference>
<dbReference type="Pfam" id="PF06167">
    <property type="entry name" value="Peptidase_M90"/>
    <property type="match status" value="1"/>
</dbReference>
<feature type="non-terminal residue" evidence="1">
    <location>
        <position position="1"/>
    </location>
</feature>
<name>A0ABS1TSI6_9BACI</name>
<proteinExistence type="predicted"/>
<keyword evidence="2" id="KW-1185">Reference proteome</keyword>
<dbReference type="EMBL" id="JAESWB010000310">
    <property type="protein sequence ID" value="MBL4954276.1"/>
    <property type="molecule type" value="Genomic_DNA"/>
</dbReference>
<evidence type="ECO:0000313" key="1">
    <source>
        <dbReference type="EMBL" id="MBL4954276.1"/>
    </source>
</evidence>
<dbReference type="Gene3D" id="3.40.390.10">
    <property type="entry name" value="Collagenase (Catalytic Domain)"/>
    <property type="match status" value="1"/>
</dbReference>
<dbReference type="SUPFAM" id="SSF55486">
    <property type="entry name" value="Metalloproteases ('zincins'), catalytic domain"/>
    <property type="match status" value="1"/>
</dbReference>
<gene>
    <name evidence="1" type="ORF">JK635_19105</name>
</gene>
<accession>A0ABS1TSI6</accession>
<protein>
    <submittedName>
        <fullName evidence="1">Zinc-dependent peptidase</fullName>
    </submittedName>
</protein>
<sequence length="74" mass="8619">ERQLPPDFDEENEHHLDLYADLAQALPMDPYGAEAPAEFFAVASEAFFARPAPLQHAYPQVFELLEKYYRQHVR</sequence>
<evidence type="ECO:0000313" key="2">
    <source>
        <dbReference type="Proteomes" id="UP000623967"/>
    </source>
</evidence>